<name>A0A0F9T1U4_9ZZZZ</name>
<accession>A0A0F9T1U4</accession>
<protein>
    <submittedName>
        <fullName evidence="1">Uncharacterized protein</fullName>
    </submittedName>
</protein>
<dbReference type="AlphaFoldDB" id="A0A0F9T1U4"/>
<dbReference type="EMBL" id="LAZR01002037">
    <property type="protein sequence ID" value="KKN35458.1"/>
    <property type="molecule type" value="Genomic_DNA"/>
</dbReference>
<comment type="caution">
    <text evidence="1">The sequence shown here is derived from an EMBL/GenBank/DDBJ whole genome shotgun (WGS) entry which is preliminary data.</text>
</comment>
<organism evidence="1">
    <name type="scientific">marine sediment metagenome</name>
    <dbReference type="NCBI Taxonomy" id="412755"/>
    <lineage>
        <taxon>unclassified sequences</taxon>
        <taxon>metagenomes</taxon>
        <taxon>ecological metagenomes</taxon>
    </lineage>
</organism>
<gene>
    <name evidence="1" type="ORF">LCGC14_0783610</name>
</gene>
<sequence>MSKYEFFEGQAISTIHLNNEEYISVRQKGVSSIKIVMETGQMARVPWAIVFYDDCRWIKHNLAKVSSVELALKAQCK</sequence>
<reference evidence="1" key="1">
    <citation type="journal article" date="2015" name="Nature">
        <title>Complex archaea that bridge the gap between prokaryotes and eukaryotes.</title>
        <authorList>
            <person name="Spang A."/>
            <person name="Saw J.H."/>
            <person name="Jorgensen S.L."/>
            <person name="Zaremba-Niedzwiedzka K."/>
            <person name="Martijn J."/>
            <person name="Lind A.E."/>
            <person name="van Eijk R."/>
            <person name="Schleper C."/>
            <person name="Guy L."/>
            <person name="Ettema T.J."/>
        </authorList>
    </citation>
    <scope>NUCLEOTIDE SEQUENCE</scope>
</reference>
<proteinExistence type="predicted"/>
<evidence type="ECO:0000313" key="1">
    <source>
        <dbReference type="EMBL" id="KKN35458.1"/>
    </source>
</evidence>